<evidence type="ECO:0000256" key="3">
    <source>
        <dbReference type="ARBA" id="ARBA00012663"/>
    </source>
</evidence>
<evidence type="ECO:0000256" key="6">
    <source>
        <dbReference type="SAM" id="MobiDB-lite"/>
    </source>
</evidence>
<gene>
    <name evidence="9" type="ORF">CGZ92_12645</name>
</gene>
<dbReference type="PANTHER" id="PTHR30480">
    <property type="entry name" value="BETA-HEXOSAMINIDASE-RELATED"/>
    <property type="match status" value="1"/>
</dbReference>
<dbReference type="InterPro" id="IPR001764">
    <property type="entry name" value="Glyco_hydro_3_N"/>
</dbReference>
<feature type="signal peptide" evidence="7">
    <location>
        <begin position="1"/>
        <end position="32"/>
    </location>
</feature>
<dbReference type="GO" id="GO:0004563">
    <property type="term" value="F:beta-N-acetylhexosaminidase activity"/>
    <property type="evidence" value="ECO:0007669"/>
    <property type="project" value="UniProtKB-EC"/>
</dbReference>
<evidence type="ECO:0000256" key="4">
    <source>
        <dbReference type="ARBA" id="ARBA00022801"/>
    </source>
</evidence>
<dbReference type="PROSITE" id="PS00775">
    <property type="entry name" value="GLYCOSYL_HYDROL_F3"/>
    <property type="match status" value="1"/>
</dbReference>
<evidence type="ECO:0000256" key="1">
    <source>
        <dbReference type="ARBA" id="ARBA00001231"/>
    </source>
</evidence>
<comment type="caution">
    <text evidence="9">The sequence shown here is derived from an EMBL/GenBank/DDBJ whole genome shotgun (WGS) entry which is preliminary data.</text>
</comment>
<evidence type="ECO:0000256" key="2">
    <source>
        <dbReference type="ARBA" id="ARBA00005336"/>
    </source>
</evidence>
<feature type="domain" description="Glycoside hydrolase family 3 N-terminal" evidence="8">
    <location>
        <begin position="80"/>
        <end position="408"/>
    </location>
</feature>
<dbReference type="InterPro" id="IPR036962">
    <property type="entry name" value="Glyco_hydro_3_N_sf"/>
</dbReference>
<dbReference type="RefSeq" id="WP_094451732.1">
    <property type="nucleotide sequence ID" value="NZ_NMVI01000027.1"/>
</dbReference>
<evidence type="ECO:0000256" key="5">
    <source>
        <dbReference type="ARBA" id="ARBA00023295"/>
    </source>
</evidence>
<dbReference type="GO" id="GO:0005975">
    <property type="term" value="P:carbohydrate metabolic process"/>
    <property type="evidence" value="ECO:0007669"/>
    <property type="project" value="InterPro"/>
</dbReference>
<organism evidence="9 10">
    <name type="scientific">Parenemella sanctibonifatiensis</name>
    <dbReference type="NCBI Taxonomy" id="2016505"/>
    <lineage>
        <taxon>Bacteria</taxon>
        <taxon>Bacillati</taxon>
        <taxon>Actinomycetota</taxon>
        <taxon>Actinomycetes</taxon>
        <taxon>Propionibacteriales</taxon>
        <taxon>Propionibacteriaceae</taxon>
        <taxon>Parenemella</taxon>
    </lineage>
</organism>
<evidence type="ECO:0000256" key="7">
    <source>
        <dbReference type="SAM" id="SignalP"/>
    </source>
</evidence>
<name>A0A255E013_9ACTN</name>
<proteinExistence type="inferred from homology"/>
<evidence type="ECO:0000313" key="10">
    <source>
        <dbReference type="Proteomes" id="UP000216533"/>
    </source>
</evidence>
<dbReference type="EMBL" id="NMVI01000027">
    <property type="protein sequence ID" value="OYN84670.1"/>
    <property type="molecule type" value="Genomic_DNA"/>
</dbReference>
<dbReference type="SUPFAM" id="SSF51445">
    <property type="entry name" value="(Trans)glycosidases"/>
    <property type="match status" value="1"/>
</dbReference>
<feature type="compositionally biased region" description="Low complexity" evidence="6">
    <location>
        <begin position="55"/>
        <end position="65"/>
    </location>
</feature>
<keyword evidence="7" id="KW-0732">Signal</keyword>
<dbReference type="Proteomes" id="UP000216533">
    <property type="component" value="Unassembled WGS sequence"/>
</dbReference>
<feature type="chain" id="PRO_5012852493" description="beta-N-acetylhexosaminidase" evidence="7">
    <location>
        <begin position="33"/>
        <end position="420"/>
    </location>
</feature>
<dbReference type="AlphaFoldDB" id="A0A255E013"/>
<sequence>MSPFASPARRRRLSLVGLGLALALLAACSAGPAPEPPPSPVGSVETSTEEPTAIPSDPVPSVTVPPEVSQCRSIVEHLPLELQVGQLLMLGVPTNSGVGEDLFEVMRSTNTGSILLLGNYTGGVSGVRELTDQVRESSGVPLPLAVAADQEGGQVQRLRGSGFDRIPSAAEQAELDPDELRAEAETWATQLKDAGVDWNLAPVGDVVPQDKMTTNEPIGRLDRGYGSDPAAVAVQVEAFIEGMDAAGMGTSVKHFPGLGEVEGNTDLSADVRDEVTGPDSPSLTIFQQAIAAGADMVMISSATYTRIDPDHPGVYSPALIEQLLREQLGYGGLVISDDLGEAEAAAQLPSGEAVPAGERAVLFIQAGGDLVINANPALQQEMADALLAKAEADPAFRERITESASRVLGAKAARGLMLCQ</sequence>
<reference evidence="9 10" key="1">
    <citation type="submission" date="2017-07" db="EMBL/GenBank/DDBJ databases">
        <title>Draft whole genome sequences of clinical Proprionibacteriaceae strains.</title>
        <authorList>
            <person name="Bernier A.-M."/>
            <person name="Bernard K."/>
            <person name="Domingo M.-C."/>
        </authorList>
    </citation>
    <scope>NUCLEOTIDE SEQUENCE [LARGE SCALE GENOMIC DNA]</scope>
    <source>
        <strain evidence="9 10">NML 160184</strain>
    </source>
</reference>
<evidence type="ECO:0000259" key="8">
    <source>
        <dbReference type="Pfam" id="PF00933"/>
    </source>
</evidence>
<dbReference type="InterPro" id="IPR019800">
    <property type="entry name" value="Glyco_hydro_3_AS"/>
</dbReference>
<dbReference type="Gene3D" id="3.20.20.300">
    <property type="entry name" value="Glycoside hydrolase, family 3, N-terminal domain"/>
    <property type="match status" value="1"/>
</dbReference>
<dbReference type="InterPro" id="IPR017853">
    <property type="entry name" value="GH"/>
</dbReference>
<dbReference type="PANTHER" id="PTHR30480:SF13">
    <property type="entry name" value="BETA-HEXOSAMINIDASE"/>
    <property type="match status" value="1"/>
</dbReference>
<keyword evidence="4 9" id="KW-0378">Hydrolase</keyword>
<comment type="similarity">
    <text evidence="2">Belongs to the glycosyl hydrolase 3 family.</text>
</comment>
<dbReference type="InterPro" id="IPR050226">
    <property type="entry name" value="NagZ_Beta-hexosaminidase"/>
</dbReference>
<dbReference type="EC" id="3.2.1.52" evidence="3"/>
<accession>A0A255E013</accession>
<comment type="catalytic activity">
    <reaction evidence="1">
        <text>Hydrolysis of terminal non-reducing N-acetyl-D-hexosamine residues in N-acetyl-beta-D-hexosaminides.</text>
        <dbReference type="EC" id="3.2.1.52"/>
    </reaction>
</comment>
<dbReference type="Pfam" id="PF00933">
    <property type="entry name" value="Glyco_hydro_3"/>
    <property type="match status" value="1"/>
</dbReference>
<protein>
    <recommendedName>
        <fullName evidence="3">beta-N-acetylhexosaminidase</fullName>
        <ecNumber evidence="3">3.2.1.52</ecNumber>
    </recommendedName>
</protein>
<keyword evidence="5" id="KW-0326">Glycosidase</keyword>
<dbReference type="GO" id="GO:0009254">
    <property type="term" value="P:peptidoglycan turnover"/>
    <property type="evidence" value="ECO:0007669"/>
    <property type="project" value="TreeGrafter"/>
</dbReference>
<evidence type="ECO:0000313" key="9">
    <source>
        <dbReference type="EMBL" id="OYN84670.1"/>
    </source>
</evidence>
<feature type="region of interest" description="Disordered" evidence="6">
    <location>
        <begin position="31"/>
        <end position="65"/>
    </location>
</feature>